<dbReference type="InterPro" id="IPR004358">
    <property type="entry name" value="Sig_transdc_His_kin-like_C"/>
</dbReference>
<dbReference type="GO" id="GO:0036180">
    <property type="term" value="P:filamentous growth of a population of unicellular organisms in response to biotic stimulus"/>
    <property type="evidence" value="ECO:0007669"/>
    <property type="project" value="UniProtKB-ARBA"/>
</dbReference>
<evidence type="ECO:0000259" key="18">
    <source>
        <dbReference type="PROSITE" id="PS50110"/>
    </source>
</evidence>
<dbReference type="GO" id="GO:0000155">
    <property type="term" value="F:phosphorelay sensor kinase activity"/>
    <property type="evidence" value="ECO:0007669"/>
    <property type="project" value="InterPro"/>
</dbReference>
<evidence type="ECO:0000256" key="16">
    <source>
        <dbReference type="SAM" id="Phobius"/>
    </source>
</evidence>
<keyword evidence="12 16" id="KW-0472">Membrane</keyword>
<feature type="compositionally biased region" description="Basic residues" evidence="15">
    <location>
        <begin position="380"/>
        <end position="401"/>
    </location>
</feature>
<dbReference type="STRING" id="763406.A0A1E3NT53"/>
<dbReference type="SUPFAM" id="SSF52172">
    <property type="entry name" value="CheY-like"/>
    <property type="match status" value="1"/>
</dbReference>
<feature type="compositionally biased region" description="Basic and acidic residues" evidence="15">
    <location>
        <begin position="742"/>
        <end position="751"/>
    </location>
</feature>
<evidence type="ECO:0000256" key="12">
    <source>
        <dbReference type="ARBA" id="ARBA00023136"/>
    </source>
</evidence>
<evidence type="ECO:0000259" key="17">
    <source>
        <dbReference type="PROSITE" id="PS50109"/>
    </source>
</evidence>
<feature type="compositionally biased region" description="Basic and acidic residues" evidence="15">
    <location>
        <begin position="402"/>
        <end position="412"/>
    </location>
</feature>
<dbReference type="PANTHER" id="PTHR43047:SF72">
    <property type="entry name" value="OSMOSENSING HISTIDINE PROTEIN KINASE SLN1"/>
    <property type="match status" value="1"/>
</dbReference>
<dbReference type="PROSITE" id="PS50109">
    <property type="entry name" value="HIS_KIN"/>
    <property type="match status" value="1"/>
</dbReference>
<dbReference type="GO" id="GO:0005524">
    <property type="term" value="F:ATP binding"/>
    <property type="evidence" value="ECO:0007669"/>
    <property type="project" value="UniProtKB-KW"/>
</dbReference>
<dbReference type="Proteomes" id="UP000094455">
    <property type="component" value="Unassembled WGS sequence"/>
</dbReference>
<dbReference type="Gene3D" id="3.30.565.10">
    <property type="entry name" value="Histidine kinase-like ATPase, C-terminal domain"/>
    <property type="match status" value="1"/>
</dbReference>
<dbReference type="GO" id="GO:0005034">
    <property type="term" value="F:osmosensor activity"/>
    <property type="evidence" value="ECO:0007669"/>
    <property type="project" value="EnsemblFungi"/>
</dbReference>
<dbReference type="SMART" id="SM00388">
    <property type="entry name" value="HisKA"/>
    <property type="match status" value="1"/>
</dbReference>
<feature type="region of interest" description="Disordered" evidence="15">
    <location>
        <begin position="1010"/>
        <end position="1030"/>
    </location>
</feature>
<evidence type="ECO:0000256" key="6">
    <source>
        <dbReference type="ARBA" id="ARBA00022692"/>
    </source>
</evidence>
<dbReference type="CDD" id="cd16922">
    <property type="entry name" value="HATPase_EvgS-ArcB-TorS-like"/>
    <property type="match status" value="1"/>
</dbReference>
<dbReference type="PRINTS" id="PR00344">
    <property type="entry name" value="BCTRLSENSOR"/>
</dbReference>
<keyword evidence="13" id="KW-0325">Glycoprotein</keyword>
<evidence type="ECO:0000256" key="4">
    <source>
        <dbReference type="ARBA" id="ARBA00022553"/>
    </source>
</evidence>
<keyword evidence="4 14" id="KW-0597">Phosphoprotein</keyword>
<dbReference type="SUPFAM" id="SSF47384">
    <property type="entry name" value="Homodimeric domain of signal transducing histidine kinase"/>
    <property type="match status" value="1"/>
</dbReference>
<dbReference type="AlphaFoldDB" id="A0A1E3NT53"/>
<evidence type="ECO:0000256" key="11">
    <source>
        <dbReference type="ARBA" id="ARBA00023012"/>
    </source>
</evidence>
<evidence type="ECO:0000256" key="14">
    <source>
        <dbReference type="PROSITE-ProRule" id="PRU00169"/>
    </source>
</evidence>
<dbReference type="SMART" id="SM00448">
    <property type="entry name" value="REC"/>
    <property type="match status" value="1"/>
</dbReference>
<dbReference type="InterPro" id="IPR036890">
    <property type="entry name" value="HATPase_C_sf"/>
</dbReference>
<dbReference type="GO" id="GO:0007234">
    <property type="term" value="P:osmosensory signaling via phosphorelay pathway"/>
    <property type="evidence" value="ECO:0007669"/>
    <property type="project" value="EnsemblFungi"/>
</dbReference>
<keyword evidence="5" id="KW-0808">Transferase</keyword>
<keyword evidence="8" id="KW-0418">Kinase</keyword>
<dbReference type="SUPFAM" id="SSF55874">
    <property type="entry name" value="ATPase domain of HSP90 chaperone/DNA topoisomerase II/histidine kinase"/>
    <property type="match status" value="2"/>
</dbReference>
<keyword evidence="11" id="KW-0902">Two-component regulatory system</keyword>
<accession>A0A1E3NT53</accession>
<evidence type="ECO:0000256" key="8">
    <source>
        <dbReference type="ARBA" id="ARBA00022777"/>
    </source>
</evidence>
<evidence type="ECO:0000256" key="9">
    <source>
        <dbReference type="ARBA" id="ARBA00022840"/>
    </source>
</evidence>
<dbReference type="GeneID" id="30177204"/>
<name>A0A1E3NT53_9ASCO</name>
<proteinExistence type="predicted"/>
<evidence type="ECO:0000256" key="15">
    <source>
        <dbReference type="SAM" id="MobiDB-lite"/>
    </source>
</evidence>
<dbReference type="PROSITE" id="PS50110">
    <property type="entry name" value="RESPONSE_REGULATORY"/>
    <property type="match status" value="1"/>
</dbReference>
<feature type="compositionally biased region" description="Pro residues" evidence="15">
    <location>
        <begin position="438"/>
        <end position="447"/>
    </location>
</feature>
<feature type="modified residue" description="4-aspartylphosphate" evidence="14">
    <location>
        <position position="1097"/>
    </location>
</feature>
<dbReference type="GO" id="GO:0009927">
    <property type="term" value="F:histidine phosphotransfer kinase activity"/>
    <property type="evidence" value="ECO:0007669"/>
    <property type="project" value="EnsemblFungi"/>
</dbReference>
<dbReference type="Pfam" id="PF00512">
    <property type="entry name" value="HisKA"/>
    <property type="match status" value="1"/>
</dbReference>
<dbReference type="RefSeq" id="XP_019020402.1">
    <property type="nucleotide sequence ID" value="XM_019160517.1"/>
</dbReference>
<evidence type="ECO:0000313" key="20">
    <source>
        <dbReference type="Proteomes" id="UP000094455"/>
    </source>
</evidence>
<evidence type="ECO:0000256" key="1">
    <source>
        <dbReference type="ARBA" id="ARBA00000085"/>
    </source>
</evidence>
<evidence type="ECO:0000256" key="2">
    <source>
        <dbReference type="ARBA" id="ARBA00004370"/>
    </source>
</evidence>
<dbReference type="Pfam" id="PF02518">
    <property type="entry name" value="HATPase_c"/>
    <property type="match status" value="1"/>
</dbReference>
<organism evidence="19 20">
    <name type="scientific">Pichia membranifaciens NRRL Y-2026</name>
    <dbReference type="NCBI Taxonomy" id="763406"/>
    <lineage>
        <taxon>Eukaryota</taxon>
        <taxon>Fungi</taxon>
        <taxon>Dikarya</taxon>
        <taxon>Ascomycota</taxon>
        <taxon>Saccharomycotina</taxon>
        <taxon>Pichiomycetes</taxon>
        <taxon>Pichiales</taxon>
        <taxon>Pichiaceae</taxon>
        <taxon>Pichia</taxon>
    </lineage>
</organism>
<dbReference type="InterPro" id="IPR005467">
    <property type="entry name" value="His_kinase_dom"/>
</dbReference>
<keyword evidence="20" id="KW-1185">Reference proteome</keyword>
<feature type="transmembrane region" description="Helical" evidence="16">
    <location>
        <begin position="338"/>
        <end position="358"/>
    </location>
</feature>
<sequence length="1193" mass="133204">MLHKHRLRVSIRTQLIALVLFVAMFSLLVLAIVTGVYFRKVLTDTRVSKLELVAELKSSQFQQMMDSYYFQIYQLSEKQSVQRALSARKAGNNSASALQQAQGVIEQTLESSTSLAYARLYDLSFALVSNVSNEDSVHNATESSLASLFILEQNTSARGPSLPNGLLANGAYLEGPVANDNNYFASLTLPVYTNESILMPQQFLSGYLTVVLDLQAYNGTIASTVKSSEYSSVNYIHTVHAYNNISSYSGFNYAFDNFYLEKNDVDTETLFQISKFPPADDVFYQAKDLGSYVNLINPLGMKVSLGYSSIDLGFALWLVTVEQVEADFERPITKLIKIMVGLCIGLAAFMSLVTFPLAHYSVRPILKLQKVTEEITDRRGLKRRKKRRRHATPFQKLHTKMKSHDLDEKSLSNEDNTEYSEAHQSRALTPQSLSPITPTTPIPPPITPNSGNSFSINNSARNSWCGSLQNPSSMESFSNSYTHDSKISHANSPLPSIVETKGLFYDELTELTEAFNAMTLELDRQYSHLEDRVRARTKELEAAKVQADMARQQAEKANEAKTVFIANISHELRTPLNGILGMTSVAMSESDINKIQNSLELIFRSGELLLHILIQLLTFSKNQLDKSKLQKKNFLVVEVASQIKSIFSKAAKDQDVNLIISLKPNLIRKLILFGDSNRIIQVVMNLVSNSLKFTPENGTVRVLIQVLGPYDEERSKESDYEKVYIKGLPNDAEHYPVPPINKPDDSMDDSKQLSSDVSSIVTTKSSSTLSTLRSSVYIKSLSSLYNSSDCEIEYFNDDEFTKENSTDSYESHHRSRKCFKFGKDNESTGAAWVLRFSVTDTGTGIEQSLQDRIFEAFVQGDQTLSRSHGGTGLGLSICKQFAKMMHGTLTLNSAVGKGSTFTFTIPLPQVGEIILSDSELEEYNKDDFNELYNKKKKVTFIDDDTHVIETDTDTDNSDEKSSKLKRPMNLASSYKSTFTNDNKITQNTKQPENHKDGMIYEKPELITRASTGTAHSYRSKKSDLSTDSFLPTPEENSCDLKLLVAEDNLVNQEVVKRMLKLEGINNISMARDGKDAVEFVRECVNSKNRPFDLILMDVQMPNMDGLSATRIIRSELGYSGPIVALTAFADISNEKGCIDAGMSGFLSKPISRSLLRNVIRQFCPQLCTTVELDENDKNSSDTEQISCSLPTLG</sequence>
<evidence type="ECO:0000256" key="3">
    <source>
        <dbReference type="ARBA" id="ARBA00012438"/>
    </source>
</evidence>
<dbReference type="FunFam" id="1.10.287.130:FF:000004">
    <property type="entry name" value="Ethylene receptor 1"/>
    <property type="match status" value="1"/>
</dbReference>
<protein>
    <recommendedName>
        <fullName evidence="3">histidine kinase</fullName>
        <ecNumber evidence="3">2.7.13.3</ecNumber>
    </recommendedName>
</protein>
<reference evidence="19 20" key="1">
    <citation type="journal article" date="2016" name="Proc. Natl. Acad. Sci. U.S.A.">
        <title>Comparative genomics of biotechnologically important yeasts.</title>
        <authorList>
            <person name="Riley R."/>
            <person name="Haridas S."/>
            <person name="Wolfe K.H."/>
            <person name="Lopes M.R."/>
            <person name="Hittinger C.T."/>
            <person name="Goeker M."/>
            <person name="Salamov A.A."/>
            <person name="Wisecaver J.H."/>
            <person name="Long T.M."/>
            <person name="Calvey C.H."/>
            <person name="Aerts A.L."/>
            <person name="Barry K.W."/>
            <person name="Choi C."/>
            <person name="Clum A."/>
            <person name="Coughlan A.Y."/>
            <person name="Deshpande S."/>
            <person name="Douglass A.P."/>
            <person name="Hanson S.J."/>
            <person name="Klenk H.-P."/>
            <person name="LaButti K.M."/>
            <person name="Lapidus A."/>
            <person name="Lindquist E.A."/>
            <person name="Lipzen A.M."/>
            <person name="Meier-Kolthoff J.P."/>
            <person name="Ohm R.A."/>
            <person name="Otillar R.P."/>
            <person name="Pangilinan J.L."/>
            <person name="Peng Y."/>
            <person name="Rokas A."/>
            <person name="Rosa C.A."/>
            <person name="Scheuner C."/>
            <person name="Sibirny A.A."/>
            <person name="Slot J.C."/>
            <person name="Stielow J.B."/>
            <person name="Sun H."/>
            <person name="Kurtzman C.P."/>
            <person name="Blackwell M."/>
            <person name="Grigoriev I.V."/>
            <person name="Jeffries T.W."/>
        </authorList>
    </citation>
    <scope>NUCLEOTIDE SEQUENCE [LARGE SCALE GENOMIC DNA]</scope>
    <source>
        <strain evidence="19 20">NRRL Y-2026</strain>
    </source>
</reference>
<comment type="catalytic activity">
    <reaction evidence="1">
        <text>ATP + protein L-histidine = ADP + protein N-phospho-L-histidine.</text>
        <dbReference type="EC" id="2.7.13.3"/>
    </reaction>
</comment>
<evidence type="ECO:0000313" key="19">
    <source>
        <dbReference type="EMBL" id="ODQ49289.1"/>
    </source>
</evidence>
<dbReference type="Pfam" id="PF00072">
    <property type="entry name" value="Response_reg"/>
    <property type="match status" value="1"/>
</dbReference>
<dbReference type="InterPro" id="IPR036097">
    <property type="entry name" value="HisK_dim/P_sf"/>
</dbReference>
<dbReference type="PANTHER" id="PTHR43047">
    <property type="entry name" value="TWO-COMPONENT HISTIDINE PROTEIN KINASE"/>
    <property type="match status" value="1"/>
</dbReference>
<evidence type="ECO:0000256" key="13">
    <source>
        <dbReference type="ARBA" id="ARBA00023180"/>
    </source>
</evidence>
<evidence type="ECO:0000256" key="10">
    <source>
        <dbReference type="ARBA" id="ARBA00022989"/>
    </source>
</evidence>
<feature type="domain" description="Response regulatory" evidence="18">
    <location>
        <begin position="1041"/>
        <end position="1163"/>
    </location>
</feature>
<dbReference type="SMART" id="SM00387">
    <property type="entry name" value="HATPase_c"/>
    <property type="match status" value="1"/>
</dbReference>
<dbReference type="EC" id="2.7.13.3" evidence="3"/>
<dbReference type="Gene3D" id="3.40.50.2300">
    <property type="match status" value="1"/>
</dbReference>
<dbReference type="GO" id="GO:1900445">
    <property type="term" value="P:positive regulation of filamentous growth of a population of unicellular organisms in response to biotic stimulus"/>
    <property type="evidence" value="ECO:0007669"/>
    <property type="project" value="UniProtKB-ARBA"/>
</dbReference>
<dbReference type="InterPro" id="IPR001789">
    <property type="entry name" value="Sig_transdc_resp-reg_receiver"/>
</dbReference>
<keyword evidence="9" id="KW-0067">ATP-binding</keyword>
<keyword evidence="10 16" id="KW-1133">Transmembrane helix</keyword>
<dbReference type="InterPro" id="IPR003594">
    <property type="entry name" value="HATPase_dom"/>
</dbReference>
<dbReference type="GO" id="GO:0005886">
    <property type="term" value="C:plasma membrane"/>
    <property type="evidence" value="ECO:0007669"/>
    <property type="project" value="EnsemblFungi"/>
</dbReference>
<dbReference type="CDD" id="cd00082">
    <property type="entry name" value="HisKA"/>
    <property type="match status" value="1"/>
</dbReference>
<dbReference type="CDD" id="cd17546">
    <property type="entry name" value="REC_hyHK_CKI1_RcsC-like"/>
    <property type="match status" value="1"/>
</dbReference>
<dbReference type="EMBL" id="KV454001">
    <property type="protein sequence ID" value="ODQ49289.1"/>
    <property type="molecule type" value="Genomic_DNA"/>
</dbReference>
<dbReference type="InterPro" id="IPR003661">
    <property type="entry name" value="HisK_dim/P_dom"/>
</dbReference>
<feature type="region of interest" description="Disordered" evidence="15">
    <location>
        <begin position="734"/>
        <end position="754"/>
    </location>
</feature>
<dbReference type="FunFam" id="3.40.50.2300:FF:000289">
    <property type="entry name" value="Osmosensing histidine protein kinase SLN1"/>
    <property type="match status" value="1"/>
</dbReference>
<feature type="region of interest" description="Disordered" evidence="15">
    <location>
        <begin position="377"/>
        <end position="455"/>
    </location>
</feature>
<comment type="subcellular location">
    <subcellularLocation>
        <location evidence="2">Membrane</location>
    </subcellularLocation>
</comment>
<evidence type="ECO:0000256" key="5">
    <source>
        <dbReference type="ARBA" id="ARBA00022679"/>
    </source>
</evidence>
<gene>
    <name evidence="19" type="ORF">PICMEDRAFT_14760</name>
</gene>
<dbReference type="OrthoDB" id="60033at2759"/>
<dbReference type="InterPro" id="IPR011006">
    <property type="entry name" value="CheY-like_superfamily"/>
</dbReference>
<feature type="domain" description="Histidine kinase" evidence="17">
    <location>
        <begin position="567"/>
        <end position="909"/>
    </location>
</feature>
<keyword evidence="6 16" id="KW-0812">Transmembrane</keyword>
<keyword evidence="7" id="KW-0547">Nucleotide-binding</keyword>
<feature type="region of interest" description="Disordered" evidence="15">
    <location>
        <begin position="467"/>
        <end position="490"/>
    </location>
</feature>
<evidence type="ECO:0000256" key="7">
    <source>
        <dbReference type="ARBA" id="ARBA00022741"/>
    </source>
</evidence>
<dbReference type="Gene3D" id="1.10.287.130">
    <property type="match status" value="1"/>
</dbReference>
<feature type="transmembrane region" description="Helical" evidence="16">
    <location>
        <begin position="15"/>
        <end position="38"/>
    </location>
</feature>